<evidence type="ECO:0000313" key="2">
    <source>
        <dbReference type="EMBL" id="MCD2195200.1"/>
    </source>
</evidence>
<protein>
    <submittedName>
        <fullName evidence="2">Uncharacterized protein</fullName>
    </submittedName>
</protein>
<dbReference type="RefSeq" id="WP_230736007.1">
    <property type="nucleotide sequence ID" value="NZ_JAJNDB010000003.1"/>
</dbReference>
<feature type="compositionally biased region" description="Low complexity" evidence="1">
    <location>
        <begin position="135"/>
        <end position="144"/>
    </location>
</feature>
<organism evidence="2 3">
    <name type="scientific">Actinomycetospora endophytica</name>
    <dbReference type="NCBI Taxonomy" id="2291215"/>
    <lineage>
        <taxon>Bacteria</taxon>
        <taxon>Bacillati</taxon>
        <taxon>Actinomycetota</taxon>
        <taxon>Actinomycetes</taxon>
        <taxon>Pseudonocardiales</taxon>
        <taxon>Pseudonocardiaceae</taxon>
        <taxon>Actinomycetospora</taxon>
    </lineage>
</organism>
<feature type="compositionally biased region" description="Basic and acidic residues" evidence="1">
    <location>
        <begin position="145"/>
        <end position="154"/>
    </location>
</feature>
<sequence>MTGRATVRRESGGGVVHGGERAHTSGSGVPTRRREVSLEVLWQRPRGTRRAGEPAVVAPPRDEALVAVTDPEVRCRVLMSLSATTTTWQLDSLEVCRDRDGPPIDAAMMQRIPVHDYLGLANRRLITSSRPVDGATRPATAPARQRAEPRVRRSAVDADMLRRVATVYRRALASTAPRERQAPTAAVARHFAVPRANAARLVAWARVEGFLDAALPRRAGEAGAD</sequence>
<gene>
    <name evidence="2" type="ORF">LQ327_17675</name>
</gene>
<accession>A0ABS8PCI1</accession>
<dbReference type="EMBL" id="JAJNDB010000003">
    <property type="protein sequence ID" value="MCD2195200.1"/>
    <property type="molecule type" value="Genomic_DNA"/>
</dbReference>
<dbReference type="Proteomes" id="UP001199469">
    <property type="component" value="Unassembled WGS sequence"/>
</dbReference>
<evidence type="ECO:0000256" key="1">
    <source>
        <dbReference type="SAM" id="MobiDB-lite"/>
    </source>
</evidence>
<name>A0ABS8PCI1_9PSEU</name>
<proteinExistence type="predicted"/>
<keyword evidence="3" id="KW-1185">Reference proteome</keyword>
<feature type="region of interest" description="Disordered" evidence="1">
    <location>
        <begin position="1"/>
        <end position="34"/>
    </location>
</feature>
<reference evidence="2 3" key="1">
    <citation type="submission" date="2021-11" db="EMBL/GenBank/DDBJ databases">
        <title>Draft genome sequence of Actinomycetospora sp. SF1 isolated from the rhizosphere soil.</title>
        <authorList>
            <person name="Duangmal K."/>
            <person name="Chantavorakit T."/>
        </authorList>
    </citation>
    <scope>NUCLEOTIDE SEQUENCE [LARGE SCALE GENOMIC DNA]</scope>
    <source>
        <strain evidence="2 3">TBRC 5722</strain>
    </source>
</reference>
<evidence type="ECO:0000313" key="3">
    <source>
        <dbReference type="Proteomes" id="UP001199469"/>
    </source>
</evidence>
<comment type="caution">
    <text evidence="2">The sequence shown here is derived from an EMBL/GenBank/DDBJ whole genome shotgun (WGS) entry which is preliminary data.</text>
</comment>
<feature type="region of interest" description="Disordered" evidence="1">
    <location>
        <begin position="131"/>
        <end position="154"/>
    </location>
</feature>